<feature type="transmembrane region" description="Helical" evidence="3">
    <location>
        <begin position="108"/>
        <end position="132"/>
    </location>
</feature>
<dbReference type="Pfam" id="PF02632">
    <property type="entry name" value="BioY"/>
    <property type="match status" value="1"/>
</dbReference>
<reference evidence="4 5" key="1">
    <citation type="journal article" date="2004" name="Nat. Biotechnol.">
        <title>Complete genome sequence of the metabolically versatile photosynthetic bacterium Rhodopseudomonas palustris.</title>
        <authorList>
            <person name="Larimer F.W."/>
            <person name="Chain P."/>
            <person name="Hauser L."/>
            <person name="Lamerdin J."/>
            <person name="Malfatti S."/>
            <person name="Do L."/>
            <person name="Land M.L."/>
            <person name="Pelletier D.A."/>
            <person name="Beatty J.T."/>
            <person name="Lang A.S."/>
            <person name="Tabita F.R."/>
            <person name="Gibson J.L."/>
            <person name="Hanson T.E."/>
            <person name="Bobst C."/>
            <person name="Torres J.L."/>
            <person name="Peres C."/>
            <person name="Harrison F.H."/>
            <person name="Gibson J."/>
            <person name="Harwood C.S."/>
        </authorList>
    </citation>
    <scope>NUCLEOTIDE SEQUENCE [LARGE SCALE GENOMIC DNA]</scope>
    <source>
        <strain evidence="5">ATCC BAA-98 / CGA009</strain>
    </source>
</reference>
<protein>
    <recommendedName>
        <fullName evidence="2">Biotin transporter</fullName>
    </recommendedName>
</protein>
<gene>
    <name evidence="4" type="ORF">TX73_012655</name>
</gene>
<comment type="subcellular location">
    <subcellularLocation>
        <location evidence="2">Cell membrane</location>
        <topology evidence="2">Multi-pass membrane protein</topology>
    </subcellularLocation>
</comment>
<proteinExistence type="inferred from homology"/>
<dbReference type="Gene3D" id="1.10.1760.20">
    <property type="match status" value="1"/>
</dbReference>
<dbReference type="PANTHER" id="PTHR34295">
    <property type="entry name" value="BIOTIN TRANSPORTER BIOY"/>
    <property type="match status" value="1"/>
</dbReference>
<evidence type="ECO:0000313" key="5">
    <source>
        <dbReference type="Proteomes" id="UP000001426"/>
    </source>
</evidence>
<dbReference type="PANTHER" id="PTHR34295:SF1">
    <property type="entry name" value="BIOTIN TRANSPORTER BIOY"/>
    <property type="match status" value="1"/>
</dbReference>
<keyword evidence="3" id="KW-1133">Transmembrane helix</keyword>
<dbReference type="GO" id="GO:0015225">
    <property type="term" value="F:biotin transmembrane transporter activity"/>
    <property type="evidence" value="ECO:0007669"/>
    <property type="project" value="UniProtKB-UniRule"/>
</dbReference>
<dbReference type="Proteomes" id="UP000001426">
    <property type="component" value="Chromosome"/>
</dbReference>
<evidence type="ECO:0000313" key="4">
    <source>
        <dbReference type="EMBL" id="WCL92606.1"/>
    </source>
</evidence>
<dbReference type="PIRSF" id="PIRSF016661">
    <property type="entry name" value="BioY"/>
    <property type="match status" value="1"/>
</dbReference>
<dbReference type="InterPro" id="IPR003784">
    <property type="entry name" value="BioY"/>
</dbReference>
<feature type="transmembrane region" description="Helical" evidence="3">
    <location>
        <begin position="78"/>
        <end position="96"/>
    </location>
</feature>
<dbReference type="EMBL" id="CP116810">
    <property type="protein sequence ID" value="WCL92606.1"/>
    <property type="molecule type" value="Genomic_DNA"/>
</dbReference>
<comment type="similarity">
    <text evidence="1 2">Belongs to the BioY family.</text>
</comment>
<evidence type="ECO:0000256" key="2">
    <source>
        <dbReference type="PIRNR" id="PIRNR016661"/>
    </source>
</evidence>
<dbReference type="AlphaFoldDB" id="A0AAF0BPP2"/>
<evidence type="ECO:0000256" key="3">
    <source>
        <dbReference type="SAM" id="Phobius"/>
    </source>
</evidence>
<keyword evidence="5" id="KW-1185">Reference proteome</keyword>
<keyword evidence="2 3" id="KW-0472">Membrane</keyword>
<dbReference type="GO" id="GO:0005886">
    <property type="term" value="C:plasma membrane"/>
    <property type="evidence" value="ECO:0007669"/>
    <property type="project" value="UniProtKB-SubCell"/>
</dbReference>
<dbReference type="KEGG" id="rpa:TX73_012655"/>
<keyword evidence="2" id="KW-1003">Cell membrane</keyword>
<accession>A0AAF0BPP2</accession>
<organism evidence="4 5">
    <name type="scientific">Rhodopseudomonas palustris (strain ATCC BAA-98 / CGA009)</name>
    <dbReference type="NCBI Taxonomy" id="258594"/>
    <lineage>
        <taxon>Bacteria</taxon>
        <taxon>Pseudomonadati</taxon>
        <taxon>Pseudomonadota</taxon>
        <taxon>Alphaproteobacteria</taxon>
        <taxon>Hyphomicrobiales</taxon>
        <taxon>Nitrobacteraceae</taxon>
        <taxon>Rhodopseudomonas</taxon>
    </lineage>
</organism>
<keyword evidence="3" id="KW-0812">Transmembrane</keyword>
<sequence>MAVLIAFGSVLLALSAKVNLPLPLVPMTLQTLMVVLIGAAYGARLGAATVLAYLAEGAAGLPVFAGPVGGLAPLLGPTAGYLAGFVVAAVLVGWCADRGFDRSVAKLFAAMLAGHLAILTLGFAWLAFGLHLGLAKAWWVGVVPFLAGSLVKSALGAALLPAVRRIVDRQR</sequence>
<keyword evidence="2" id="KW-0813">Transport</keyword>
<feature type="transmembrane region" description="Helical" evidence="3">
    <location>
        <begin position="138"/>
        <end position="163"/>
    </location>
</feature>
<evidence type="ECO:0000256" key="1">
    <source>
        <dbReference type="ARBA" id="ARBA00010692"/>
    </source>
</evidence>
<name>A0AAF0BPP2_RHOPA</name>